<evidence type="ECO:0000313" key="3">
    <source>
        <dbReference type="EMBL" id="QLL30727.1"/>
    </source>
</evidence>
<feature type="compositionally biased region" description="Low complexity" evidence="1">
    <location>
        <begin position="671"/>
        <end position="688"/>
    </location>
</feature>
<feature type="signal peptide" evidence="2">
    <location>
        <begin position="1"/>
        <end position="23"/>
    </location>
</feature>
<feature type="compositionally biased region" description="Polar residues" evidence="1">
    <location>
        <begin position="38"/>
        <end position="101"/>
    </location>
</feature>
<feature type="region of interest" description="Disordered" evidence="1">
    <location>
        <begin position="242"/>
        <end position="266"/>
    </location>
</feature>
<evidence type="ECO:0000313" key="4">
    <source>
        <dbReference type="Proteomes" id="UP000515788"/>
    </source>
</evidence>
<proteinExistence type="predicted"/>
<evidence type="ECO:0000256" key="1">
    <source>
        <dbReference type="SAM" id="MobiDB-lite"/>
    </source>
</evidence>
<keyword evidence="4" id="KW-1185">Reference proteome</keyword>
<dbReference type="EMBL" id="CP059246">
    <property type="protein sequence ID" value="QLL30727.1"/>
    <property type="molecule type" value="Genomic_DNA"/>
</dbReference>
<dbReference type="GeneID" id="59323824"/>
<accession>A0A7G3ZB41</accession>
<dbReference type="AlphaFoldDB" id="A0A7G3ZB41"/>
<organism evidence="3 4">
    <name type="scientific">Torulaspora globosa</name>
    <dbReference type="NCBI Taxonomy" id="48254"/>
    <lineage>
        <taxon>Eukaryota</taxon>
        <taxon>Fungi</taxon>
        <taxon>Dikarya</taxon>
        <taxon>Ascomycota</taxon>
        <taxon>Saccharomycotina</taxon>
        <taxon>Saccharomycetes</taxon>
        <taxon>Saccharomycetales</taxon>
        <taxon>Saccharomycetaceae</taxon>
        <taxon>Torulaspora</taxon>
    </lineage>
</organism>
<sequence length="688" mass="71984">MLQNYLLTQLLLLILFLISTAKGLPSSDVNRFSNEETTVNTVTGSNEASLSGTTENYSLQGHDQQSTPLAITGEPVSSKSSDTPVYLVSSPTMSYTDTTLPGSMAENPHSQEAASQSFKVSSKQGTATPDVTSSPPGDSITSSSGKPPNVPTTESSQTTSRASPSFESREPPSSQSDDGSSRTSSLIAISTEANFVSSGFISRADSTRSPEPTQSAAMAYSTSSTVTVQTSSVVGRASDLLSLGKSTPIPTTSLTESEADASSETGMFQSQVVIEELYDFTETESETSSSTAQAPAFSSLDDSLISTSTHDTPLVTSSIPSTSKSTTLPSLAGDTTSGQFSYIPESSSKQSSIIEPSTSTSDEPVSGSFSKMTIDLVASEITPWESSSGATSTVQTTEARQPTTTSVMEPTTSNPLQPTEEGNQYRTAGSPSSDFATAGSPTQQTEEFTLYSSVPGSGTSSDEKLSIFLITTDSASEPYRETTYFSVPPSSEPSFIATASSNELPVPSSASLTTENAIFATTDITSQSSEDHTTFLITKDLPDTASSATSDTSATINPQFVSLSDTSSVPSSIIIEQTVNTASYLSSPTLNSPTITNWPEATSVELTTEATSSEYLASTIEIHSSPVPNTDHPTGLSDYRTESTITYSENSQDFTLLSSIRQTEASFISNDGDTSSMTVGTTTVSPTP</sequence>
<feature type="compositionally biased region" description="Polar residues" evidence="1">
    <location>
        <begin position="108"/>
        <end position="131"/>
    </location>
</feature>
<feature type="chain" id="PRO_5028899711" evidence="2">
    <location>
        <begin position="24"/>
        <end position="688"/>
    </location>
</feature>
<dbReference type="Proteomes" id="UP000515788">
    <property type="component" value="Chromosome 1"/>
</dbReference>
<name>A0A7G3ZB41_9SACH</name>
<feature type="compositionally biased region" description="Low complexity" evidence="1">
    <location>
        <begin position="160"/>
        <end position="184"/>
    </location>
</feature>
<gene>
    <name evidence="3" type="ORF">HG536_0A05420</name>
</gene>
<feature type="region of interest" description="Disordered" evidence="1">
    <location>
        <begin position="38"/>
        <end position="184"/>
    </location>
</feature>
<protein>
    <submittedName>
        <fullName evidence="3">Uncharacterized protein</fullName>
    </submittedName>
</protein>
<dbReference type="KEGG" id="tgb:HG536_0A05420"/>
<dbReference type="RefSeq" id="XP_037137402.1">
    <property type="nucleotide sequence ID" value="XM_037281507.1"/>
</dbReference>
<keyword evidence="2" id="KW-0732">Signal</keyword>
<feature type="region of interest" description="Disordered" evidence="1">
    <location>
        <begin position="311"/>
        <end position="368"/>
    </location>
</feature>
<feature type="region of interest" description="Disordered" evidence="1">
    <location>
        <begin position="203"/>
        <end position="229"/>
    </location>
</feature>
<feature type="region of interest" description="Disordered" evidence="1">
    <location>
        <begin position="380"/>
        <end position="444"/>
    </location>
</feature>
<reference evidence="3 4" key="1">
    <citation type="submission" date="2020-06" db="EMBL/GenBank/DDBJ databases">
        <title>The yeast mating-type switching endonuclease HO is a domesticated member of an unorthodox homing genetic element family.</title>
        <authorList>
            <person name="Coughlan A.Y."/>
            <person name="Lombardi L."/>
            <person name="Braun-Galleani S."/>
            <person name="Martos A.R."/>
            <person name="Galeote V."/>
            <person name="Bigey F."/>
            <person name="Dequin S."/>
            <person name="Byrne K.P."/>
            <person name="Wolfe K.H."/>
        </authorList>
    </citation>
    <scope>NUCLEOTIDE SEQUENCE [LARGE SCALE GENOMIC DNA]</scope>
    <source>
        <strain evidence="3 4">CBS764</strain>
    </source>
</reference>
<feature type="compositionally biased region" description="Low complexity" evidence="1">
    <location>
        <begin position="341"/>
        <end position="359"/>
    </location>
</feature>
<feature type="compositionally biased region" description="Polar residues" evidence="1">
    <location>
        <begin position="207"/>
        <end position="216"/>
    </location>
</feature>
<feature type="compositionally biased region" description="Polar residues" evidence="1">
    <location>
        <begin position="384"/>
        <end position="444"/>
    </location>
</feature>
<feature type="compositionally biased region" description="Polar residues" evidence="1">
    <location>
        <begin position="244"/>
        <end position="266"/>
    </location>
</feature>
<feature type="compositionally biased region" description="Low complexity" evidence="1">
    <location>
        <begin position="311"/>
        <end position="331"/>
    </location>
</feature>
<evidence type="ECO:0000256" key="2">
    <source>
        <dbReference type="SAM" id="SignalP"/>
    </source>
</evidence>
<feature type="region of interest" description="Disordered" evidence="1">
    <location>
        <begin position="668"/>
        <end position="688"/>
    </location>
</feature>
<feature type="compositionally biased region" description="Low complexity" evidence="1">
    <location>
        <begin position="132"/>
        <end position="145"/>
    </location>
</feature>